<dbReference type="Proteomes" id="UP001596523">
    <property type="component" value="Unassembled WGS sequence"/>
</dbReference>
<sequence length="48" mass="5089">MNQPGPDVGADAVYGEPQLSPLGTLTLSFLPRLVLDDVWTYGPSVLST</sequence>
<evidence type="ECO:0000313" key="1">
    <source>
        <dbReference type="EMBL" id="MFC7306300.1"/>
    </source>
</evidence>
<dbReference type="RefSeq" id="WP_381831653.1">
    <property type="nucleotide sequence ID" value="NZ_JBHTCF010000007.1"/>
</dbReference>
<name>A0ABW2JJN6_9ACTN</name>
<protein>
    <submittedName>
        <fullName evidence="1">Uncharacterized protein</fullName>
    </submittedName>
</protein>
<evidence type="ECO:0000313" key="2">
    <source>
        <dbReference type="Proteomes" id="UP001596523"/>
    </source>
</evidence>
<reference evidence="2" key="1">
    <citation type="journal article" date="2019" name="Int. J. Syst. Evol. Microbiol.">
        <title>The Global Catalogue of Microorganisms (GCM) 10K type strain sequencing project: providing services to taxonomists for standard genome sequencing and annotation.</title>
        <authorList>
            <consortium name="The Broad Institute Genomics Platform"/>
            <consortium name="The Broad Institute Genome Sequencing Center for Infectious Disease"/>
            <person name="Wu L."/>
            <person name="Ma J."/>
        </authorList>
    </citation>
    <scope>NUCLEOTIDE SEQUENCE [LARGE SCALE GENOMIC DNA]</scope>
    <source>
        <strain evidence="2">SYNS20</strain>
    </source>
</reference>
<accession>A0ABW2JJN6</accession>
<organism evidence="1 2">
    <name type="scientific">Streptomyces monticola</name>
    <dbReference type="NCBI Taxonomy" id="2666263"/>
    <lineage>
        <taxon>Bacteria</taxon>
        <taxon>Bacillati</taxon>
        <taxon>Actinomycetota</taxon>
        <taxon>Actinomycetes</taxon>
        <taxon>Kitasatosporales</taxon>
        <taxon>Streptomycetaceae</taxon>
        <taxon>Streptomyces</taxon>
    </lineage>
</organism>
<dbReference type="EMBL" id="JBHTCF010000007">
    <property type="protein sequence ID" value="MFC7306300.1"/>
    <property type="molecule type" value="Genomic_DNA"/>
</dbReference>
<gene>
    <name evidence="1" type="ORF">ACFQVC_19010</name>
</gene>
<comment type="caution">
    <text evidence="1">The sequence shown here is derived from an EMBL/GenBank/DDBJ whole genome shotgun (WGS) entry which is preliminary data.</text>
</comment>
<keyword evidence="2" id="KW-1185">Reference proteome</keyword>
<proteinExistence type="predicted"/>